<organism evidence="1 2">
    <name type="scientific">Candidatus Woesebacteria bacterium GW2011_GWB1_38_5b</name>
    <dbReference type="NCBI Taxonomy" id="1618569"/>
    <lineage>
        <taxon>Bacteria</taxon>
        <taxon>Candidatus Woeseibacteriota</taxon>
    </lineage>
</organism>
<evidence type="ECO:0000313" key="1">
    <source>
        <dbReference type="EMBL" id="KKQ75630.1"/>
    </source>
</evidence>
<proteinExistence type="predicted"/>
<accession>A0A0G0KJF0</accession>
<protein>
    <submittedName>
        <fullName evidence="1">Uncharacterized protein</fullName>
    </submittedName>
</protein>
<dbReference type="Proteomes" id="UP000034181">
    <property type="component" value="Unassembled WGS sequence"/>
</dbReference>
<name>A0A0G0KJF0_9BACT</name>
<dbReference type="EMBL" id="LBUZ01000008">
    <property type="protein sequence ID" value="KKQ75630.1"/>
    <property type="molecule type" value="Genomic_DNA"/>
</dbReference>
<sequence length="90" mass="10938">MITDEDIKILIGRFREIFYDKQESEEMMRKVVREETSHLPSKDEFYEEMGKLYKRQNDQEEEIDLLNHRVSKHTDHIDTISKHLNLSIED</sequence>
<dbReference type="AlphaFoldDB" id="A0A0G0KJF0"/>
<gene>
    <name evidence="1" type="ORF">US96_C0008G0016</name>
</gene>
<comment type="caution">
    <text evidence="1">The sequence shown here is derived from an EMBL/GenBank/DDBJ whole genome shotgun (WGS) entry which is preliminary data.</text>
</comment>
<reference evidence="1 2" key="1">
    <citation type="journal article" date="2015" name="Nature">
        <title>rRNA introns, odd ribosomes, and small enigmatic genomes across a large radiation of phyla.</title>
        <authorList>
            <person name="Brown C.T."/>
            <person name="Hug L.A."/>
            <person name="Thomas B.C."/>
            <person name="Sharon I."/>
            <person name="Castelle C.J."/>
            <person name="Singh A."/>
            <person name="Wilkins M.J."/>
            <person name="Williams K.H."/>
            <person name="Banfield J.F."/>
        </authorList>
    </citation>
    <scope>NUCLEOTIDE SEQUENCE [LARGE SCALE GENOMIC DNA]</scope>
</reference>
<evidence type="ECO:0000313" key="2">
    <source>
        <dbReference type="Proteomes" id="UP000034181"/>
    </source>
</evidence>